<dbReference type="PANTHER" id="PTHR34580">
    <property type="match status" value="1"/>
</dbReference>
<reference evidence="4 5" key="1">
    <citation type="submission" date="2019-02" db="EMBL/GenBank/DDBJ databases">
        <title>Deep-cultivation of Planctomycetes and their phenomic and genomic characterization uncovers novel biology.</title>
        <authorList>
            <person name="Wiegand S."/>
            <person name="Jogler M."/>
            <person name="Boedeker C."/>
            <person name="Pinto D."/>
            <person name="Vollmers J."/>
            <person name="Rivas-Marin E."/>
            <person name="Kohn T."/>
            <person name="Peeters S.H."/>
            <person name="Heuer A."/>
            <person name="Rast P."/>
            <person name="Oberbeckmann S."/>
            <person name="Bunk B."/>
            <person name="Jeske O."/>
            <person name="Meyerdierks A."/>
            <person name="Storesund J.E."/>
            <person name="Kallscheuer N."/>
            <person name="Luecker S."/>
            <person name="Lage O.M."/>
            <person name="Pohl T."/>
            <person name="Merkel B.J."/>
            <person name="Hornburger P."/>
            <person name="Mueller R.-W."/>
            <person name="Bruemmer F."/>
            <person name="Labrenz M."/>
            <person name="Spormann A.M."/>
            <person name="Op den Camp H."/>
            <person name="Overmann J."/>
            <person name="Amann R."/>
            <person name="Jetten M.S.M."/>
            <person name="Mascher T."/>
            <person name="Medema M.H."/>
            <person name="Devos D.P."/>
            <person name="Kaster A.-K."/>
            <person name="Ovreas L."/>
            <person name="Rohde M."/>
            <person name="Galperin M.Y."/>
            <person name="Jogler C."/>
        </authorList>
    </citation>
    <scope>NUCLEOTIDE SEQUENCE [LARGE SCALE GENOMIC DNA]</scope>
    <source>
        <strain evidence="4 5">Pan241w</strain>
    </source>
</reference>
<dbReference type="InterPro" id="IPR026881">
    <property type="entry name" value="WYL_dom"/>
</dbReference>
<feature type="domain" description="Helix-turn-helix type 11" evidence="1">
    <location>
        <begin position="8"/>
        <end position="61"/>
    </location>
</feature>
<feature type="domain" description="WCX" evidence="3">
    <location>
        <begin position="242"/>
        <end position="318"/>
    </location>
</feature>
<dbReference type="PROSITE" id="PS52050">
    <property type="entry name" value="WYL"/>
    <property type="match status" value="1"/>
</dbReference>
<dbReference type="InterPro" id="IPR051534">
    <property type="entry name" value="CBASS_pafABC_assoc_protein"/>
</dbReference>
<dbReference type="Gene3D" id="1.10.10.10">
    <property type="entry name" value="Winged helix-like DNA-binding domain superfamily/Winged helix DNA-binding domain"/>
    <property type="match status" value="1"/>
</dbReference>
<evidence type="ECO:0000313" key="5">
    <source>
        <dbReference type="Proteomes" id="UP000317171"/>
    </source>
</evidence>
<evidence type="ECO:0000259" key="1">
    <source>
        <dbReference type="Pfam" id="PF08279"/>
    </source>
</evidence>
<gene>
    <name evidence="4" type="ORF">Pan241w_60530</name>
</gene>
<evidence type="ECO:0000313" key="4">
    <source>
        <dbReference type="EMBL" id="QDT45925.1"/>
    </source>
</evidence>
<dbReference type="InterPro" id="IPR036390">
    <property type="entry name" value="WH_DNA-bd_sf"/>
</dbReference>
<dbReference type="InterPro" id="IPR036388">
    <property type="entry name" value="WH-like_DNA-bd_sf"/>
</dbReference>
<dbReference type="RefSeq" id="WP_145222993.1">
    <property type="nucleotide sequence ID" value="NZ_CP036269.1"/>
</dbReference>
<sequence length="330" mass="37814">MVAGRIHRLLKLIALLQSGRVYNSAQLASECEVSRRTVFRDLRTLQESGIYVLYDEEKQGYTLPWRTIVPFKDLTFEEVLALLVLCQDLDKAIVGLPVHRFARSASTKVLNSLPDSLRENVIDAAQSISIWFPPFNPTMRSGIHYKNLLKATIEKKNVRIHYAGGKEKKTLSTMLSPYHILYSNHEWFVVGRSSLDRGIKVFPLLKILKSEILEESFKKPSRFNLDRYLTPSWDPARQSRKTIPVKIRFKSSVAETVSQMCWDQSQEIKKLKGGSIEFRAEVDSLERISDWALSFGDQAEVLSPRSFRDLIKQKISSMMQVYTNGARPTS</sequence>
<dbReference type="SUPFAM" id="SSF46785">
    <property type="entry name" value="Winged helix' DNA-binding domain"/>
    <property type="match status" value="1"/>
</dbReference>
<proteinExistence type="predicted"/>
<dbReference type="Pfam" id="PF08279">
    <property type="entry name" value="HTH_11"/>
    <property type="match status" value="1"/>
</dbReference>
<dbReference type="OrthoDB" id="9767131at2"/>
<dbReference type="PANTHER" id="PTHR34580:SF1">
    <property type="entry name" value="PROTEIN PAFC"/>
    <property type="match status" value="1"/>
</dbReference>
<accession>A0A517RPX7</accession>
<protein>
    <submittedName>
        <fullName evidence="4">HTH domain protein</fullName>
    </submittedName>
</protein>
<dbReference type="AlphaFoldDB" id="A0A517RPX7"/>
<dbReference type="Proteomes" id="UP000317171">
    <property type="component" value="Chromosome"/>
</dbReference>
<dbReference type="InterPro" id="IPR013196">
    <property type="entry name" value="HTH_11"/>
</dbReference>
<dbReference type="Pfam" id="PF13280">
    <property type="entry name" value="WYL"/>
    <property type="match status" value="1"/>
</dbReference>
<name>A0A517RPX7_9PLAN</name>
<evidence type="ECO:0000259" key="2">
    <source>
        <dbReference type="Pfam" id="PF13280"/>
    </source>
</evidence>
<dbReference type="Pfam" id="PF25583">
    <property type="entry name" value="WCX"/>
    <property type="match status" value="1"/>
</dbReference>
<dbReference type="EMBL" id="CP036269">
    <property type="protein sequence ID" value="QDT45925.1"/>
    <property type="molecule type" value="Genomic_DNA"/>
</dbReference>
<feature type="domain" description="WYL" evidence="2">
    <location>
        <begin position="146"/>
        <end position="208"/>
    </location>
</feature>
<evidence type="ECO:0000259" key="3">
    <source>
        <dbReference type="Pfam" id="PF25583"/>
    </source>
</evidence>
<dbReference type="InterPro" id="IPR057727">
    <property type="entry name" value="WCX_dom"/>
</dbReference>
<organism evidence="4 5">
    <name type="scientific">Gimesia alba</name>
    <dbReference type="NCBI Taxonomy" id="2527973"/>
    <lineage>
        <taxon>Bacteria</taxon>
        <taxon>Pseudomonadati</taxon>
        <taxon>Planctomycetota</taxon>
        <taxon>Planctomycetia</taxon>
        <taxon>Planctomycetales</taxon>
        <taxon>Planctomycetaceae</taxon>
        <taxon>Gimesia</taxon>
    </lineage>
</organism>
<keyword evidence="5" id="KW-1185">Reference proteome</keyword>
<dbReference type="KEGG" id="gaz:Pan241w_60530"/>